<evidence type="ECO:0000256" key="2">
    <source>
        <dbReference type="ARBA" id="ARBA00022723"/>
    </source>
</evidence>
<keyword evidence="3" id="KW-0862">Zinc</keyword>
<name>A0A2N9EUK4_FAGSY</name>
<comment type="similarity">
    <text evidence="1">Belongs to the Gfa family.</text>
</comment>
<dbReference type="InterPro" id="IPR006913">
    <property type="entry name" value="CENP-V/GFA"/>
</dbReference>
<evidence type="ECO:0000256" key="3">
    <source>
        <dbReference type="ARBA" id="ARBA00022833"/>
    </source>
</evidence>
<evidence type="ECO:0000256" key="1">
    <source>
        <dbReference type="ARBA" id="ARBA00005495"/>
    </source>
</evidence>
<accession>A0A2N9EUK4</accession>
<organism evidence="5">
    <name type="scientific">Fagus sylvatica</name>
    <name type="common">Beechnut</name>
    <dbReference type="NCBI Taxonomy" id="28930"/>
    <lineage>
        <taxon>Eukaryota</taxon>
        <taxon>Viridiplantae</taxon>
        <taxon>Streptophyta</taxon>
        <taxon>Embryophyta</taxon>
        <taxon>Tracheophyta</taxon>
        <taxon>Spermatophyta</taxon>
        <taxon>Magnoliopsida</taxon>
        <taxon>eudicotyledons</taxon>
        <taxon>Gunneridae</taxon>
        <taxon>Pentapetalae</taxon>
        <taxon>rosids</taxon>
        <taxon>fabids</taxon>
        <taxon>Fagales</taxon>
        <taxon>Fagaceae</taxon>
        <taxon>Fagus</taxon>
    </lineage>
</organism>
<dbReference type="EMBL" id="OIVN01000322">
    <property type="protein sequence ID" value="SPC78264.1"/>
    <property type="molecule type" value="Genomic_DNA"/>
</dbReference>
<evidence type="ECO:0000313" key="5">
    <source>
        <dbReference type="EMBL" id="SPC78264.1"/>
    </source>
</evidence>
<dbReference type="InterPro" id="IPR052355">
    <property type="entry name" value="CENP-V-like"/>
</dbReference>
<proteinExistence type="inferred from homology"/>
<dbReference type="InterPro" id="IPR011057">
    <property type="entry name" value="Mss4-like_sf"/>
</dbReference>
<dbReference type="PANTHER" id="PTHR28620">
    <property type="entry name" value="CENTROMERE PROTEIN V"/>
    <property type="match status" value="1"/>
</dbReference>
<protein>
    <recommendedName>
        <fullName evidence="4">CENP-V/GFA domain-containing protein</fullName>
    </recommendedName>
</protein>
<dbReference type="PROSITE" id="PS51891">
    <property type="entry name" value="CENP_V_GFA"/>
    <property type="match status" value="1"/>
</dbReference>
<dbReference type="PANTHER" id="PTHR28620:SF1">
    <property type="entry name" value="CENP-V_GFA DOMAIN-CONTAINING PROTEIN"/>
    <property type="match status" value="1"/>
</dbReference>
<dbReference type="GO" id="GO:0046872">
    <property type="term" value="F:metal ion binding"/>
    <property type="evidence" value="ECO:0007669"/>
    <property type="project" value="UniProtKB-KW"/>
</dbReference>
<evidence type="ECO:0000259" key="4">
    <source>
        <dbReference type="PROSITE" id="PS51891"/>
    </source>
</evidence>
<dbReference type="GO" id="GO:0016846">
    <property type="term" value="F:carbon-sulfur lyase activity"/>
    <property type="evidence" value="ECO:0007669"/>
    <property type="project" value="InterPro"/>
</dbReference>
<dbReference type="SUPFAM" id="SSF51316">
    <property type="entry name" value="Mss4-like"/>
    <property type="match status" value="1"/>
</dbReference>
<keyword evidence="2" id="KW-0479">Metal-binding</keyword>
<reference evidence="5" key="1">
    <citation type="submission" date="2018-02" db="EMBL/GenBank/DDBJ databases">
        <authorList>
            <person name="Cohen D.B."/>
            <person name="Kent A.D."/>
        </authorList>
    </citation>
    <scope>NUCLEOTIDE SEQUENCE</scope>
</reference>
<gene>
    <name evidence="5" type="ORF">FSB_LOCUS6146</name>
</gene>
<feature type="domain" description="CENP-V/GFA" evidence="4">
    <location>
        <begin position="8"/>
        <end position="121"/>
    </location>
</feature>
<sequence>MDSETVVHNGGCHCRKVRWRVRAPTSVVAWDCNCSDCFMRANTHFIVPAERFELLGDSKQFLTTYTFGTHTAKHTFCNVCGITSFYFPRSNPDGVAITFRCVDPGTLTHVEVKNFDGRNWESSFDKIDIGHMEIIGSNGHGAIFGLCARLDYIDLLLNTLRDKVAAKKDVKAGGGPTIVKTAGLVNVIRGQTSKSAILKCTNNLPILGAIGKWGAFMLREHGTRGNWGGR</sequence>
<dbReference type="Pfam" id="PF04828">
    <property type="entry name" value="GFA"/>
    <property type="match status" value="1"/>
</dbReference>
<dbReference type="AlphaFoldDB" id="A0A2N9EUK4"/>
<dbReference type="Gene3D" id="2.170.150.70">
    <property type="match status" value="1"/>
</dbReference>